<dbReference type="AlphaFoldDB" id="A0A8S4QSX5"/>
<accession>A0A8S4QSX5</accession>
<evidence type="ECO:0000256" key="1">
    <source>
        <dbReference type="ARBA" id="ARBA00009995"/>
    </source>
</evidence>
<dbReference type="SUPFAM" id="SSF53756">
    <property type="entry name" value="UDP-Glycosyltransferase/glycogen phosphorylase"/>
    <property type="match status" value="1"/>
</dbReference>
<dbReference type="OrthoDB" id="5835829at2759"/>
<dbReference type="GO" id="GO:0008194">
    <property type="term" value="F:UDP-glycosyltransferase activity"/>
    <property type="evidence" value="ECO:0007669"/>
    <property type="project" value="InterPro"/>
</dbReference>
<dbReference type="Proteomes" id="UP000838756">
    <property type="component" value="Unassembled WGS sequence"/>
</dbReference>
<dbReference type="EMBL" id="CAKXAJ010019025">
    <property type="protein sequence ID" value="CAH2218092.1"/>
    <property type="molecule type" value="Genomic_DNA"/>
</dbReference>
<feature type="chain" id="PRO_5035787813" evidence="4">
    <location>
        <begin position="16"/>
        <end position="353"/>
    </location>
</feature>
<dbReference type="Pfam" id="PF00201">
    <property type="entry name" value="UDPGT"/>
    <property type="match status" value="1"/>
</dbReference>
<keyword evidence="4" id="KW-0732">Signal</keyword>
<evidence type="ECO:0000256" key="2">
    <source>
        <dbReference type="ARBA" id="ARBA00022676"/>
    </source>
</evidence>
<dbReference type="PANTHER" id="PTHR48043:SF159">
    <property type="entry name" value="EG:EG0003.4 PROTEIN-RELATED"/>
    <property type="match status" value="1"/>
</dbReference>
<evidence type="ECO:0000256" key="3">
    <source>
        <dbReference type="ARBA" id="ARBA00022679"/>
    </source>
</evidence>
<sequence length="353" mass="39615">MLVLVLLYYASVCQGHHVLVVFSVPERSHSVLANSVVDTLLASDYEVTYVSPYPKDTRPNLKYVDVSSVLDQIEDEKESDLPEDIYSPRYLTLMGTSFAQQVLRHSSMRELMVNSSIEFDAVLVEWFYTGLFAPLAALFECPLIWYAPTGISSQSLSLVGHTPKLDDPSNSLAHRIHHMWFQIYFSVWNYLHISKIEIPAYEDYYGSAFKTRFRFLPTYEFAAANGSLLLLNSHPLLGAVVPLPGNVKFIGGHHIAEDVSPLPKDLKKVLDSSAGGAIYVNMESNLISMDIQDQITRELKEVFSDLEQTVIWKYGDILVNLPHNVYTLKNPPQHSILSNLVTSTPLLSSTTGT</sequence>
<gene>
    <name evidence="5" type="primary">jg23692</name>
    <name evidence="5" type="ORF">PAEG_LOCUS5940</name>
</gene>
<reference evidence="5" key="1">
    <citation type="submission" date="2022-03" db="EMBL/GenBank/DDBJ databases">
        <authorList>
            <person name="Lindestad O."/>
        </authorList>
    </citation>
    <scope>NUCLEOTIDE SEQUENCE</scope>
</reference>
<keyword evidence="2" id="KW-0328">Glycosyltransferase</keyword>
<dbReference type="PANTHER" id="PTHR48043">
    <property type="entry name" value="EG:EG0003.4 PROTEIN-RELATED"/>
    <property type="match status" value="1"/>
</dbReference>
<keyword evidence="3" id="KW-0808">Transferase</keyword>
<organism evidence="5 6">
    <name type="scientific">Pararge aegeria aegeria</name>
    <dbReference type="NCBI Taxonomy" id="348720"/>
    <lineage>
        <taxon>Eukaryota</taxon>
        <taxon>Metazoa</taxon>
        <taxon>Ecdysozoa</taxon>
        <taxon>Arthropoda</taxon>
        <taxon>Hexapoda</taxon>
        <taxon>Insecta</taxon>
        <taxon>Pterygota</taxon>
        <taxon>Neoptera</taxon>
        <taxon>Endopterygota</taxon>
        <taxon>Lepidoptera</taxon>
        <taxon>Glossata</taxon>
        <taxon>Ditrysia</taxon>
        <taxon>Papilionoidea</taxon>
        <taxon>Nymphalidae</taxon>
        <taxon>Satyrinae</taxon>
        <taxon>Satyrini</taxon>
        <taxon>Parargina</taxon>
        <taxon>Pararge</taxon>
    </lineage>
</organism>
<proteinExistence type="inferred from homology"/>
<name>A0A8S4QSX5_9NEOP</name>
<protein>
    <submittedName>
        <fullName evidence="5">Jg23692 protein</fullName>
    </submittedName>
</protein>
<comment type="caution">
    <text evidence="5">The sequence shown here is derived from an EMBL/GenBank/DDBJ whole genome shotgun (WGS) entry which is preliminary data.</text>
</comment>
<evidence type="ECO:0000313" key="5">
    <source>
        <dbReference type="EMBL" id="CAH2218092.1"/>
    </source>
</evidence>
<dbReference type="InterPro" id="IPR050271">
    <property type="entry name" value="UDP-glycosyltransferase"/>
</dbReference>
<evidence type="ECO:0000256" key="4">
    <source>
        <dbReference type="SAM" id="SignalP"/>
    </source>
</evidence>
<keyword evidence="6" id="KW-1185">Reference proteome</keyword>
<dbReference type="Gene3D" id="3.40.50.2000">
    <property type="entry name" value="Glycogen Phosphorylase B"/>
    <property type="match status" value="1"/>
</dbReference>
<dbReference type="InterPro" id="IPR002213">
    <property type="entry name" value="UDP_glucos_trans"/>
</dbReference>
<feature type="signal peptide" evidence="4">
    <location>
        <begin position="1"/>
        <end position="15"/>
    </location>
</feature>
<comment type="similarity">
    <text evidence="1">Belongs to the UDP-glycosyltransferase family.</text>
</comment>
<evidence type="ECO:0000313" key="6">
    <source>
        <dbReference type="Proteomes" id="UP000838756"/>
    </source>
</evidence>